<organism evidence="1">
    <name type="scientific">Panicum hallii</name>
    <dbReference type="NCBI Taxonomy" id="206008"/>
    <lineage>
        <taxon>Eukaryota</taxon>
        <taxon>Viridiplantae</taxon>
        <taxon>Streptophyta</taxon>
        <taxon>Embryophyta</taxon>
        <taxon>Tracheophyta</taxon>
        <taxon>Spermatophyta</taxon>
        <taxon>Magnoliopsida</taxon>
        <taxon>Liliopsida</taxon>
        <taxon>Poales</taxon>
        <taxon>Poaceae</taxon>
        <taxon>PACMAD clade</taxon>
        <taxon>Panicoideae</taxon>
        <taxon>Panicodae</taxon>
        <taxon>Paniceae</taxon>
        <taxon>Panicinae</taxon>
        <taxon>Panicum</taxon>
        <taxon>Panicum sect. Panicum</taxon>
    </lineage>
</organism>
<evidence type="ECO:0000313" key="1">
    <source>
        <dbReference type="EMBL" id="PVH66301.1"/>
    </source>
</evidence>
<dbReference type="Proteomes" id="UP000243499">
    <property type="component" value="Chromosome 1"/>
</dbReference>
<protein>
    <submittedName>
        <fullName evidence="1">Uncharacterized protein</fullName>
    </submittedName>
</protein>
<dbReference type="Gramene" id="PVH66301">
    <property type="protein sequence ID" value="PVH66301"/>
    <property type="gene ID" value="PAHAL_1G200300"/>
</dbReference>
<proteinExistence type="predicted"/>
<name>A0A2T8KVV3_9POAL</name>
<sequence length="76" mass="8664">MLQSAPTTHVGLYRSCNRFDDIVAIYALGWGERHAAAPSMFLQQHIIPGSLHVELFFRGCRLPRPLLLHLLYLQCC</sequence>
<accession>A0A2T8KVV3</accession>
<dbReference type="AlphaFoldDB" id="A0A2T8KVV3"/>
<gene>
    <name evidence="1" type="ORF">PAHAL_1G200300</name>
</gene>
<reference evidence="1" key="1">
    <citation type="submission" date="2018-04" db="EMBL/GenBank/DDBJ databases">
        <title>WGS assembly of Panicum hallii.</title>
        <authorList>
            <person name="Lovell J."/>
            <person name="Jenkins J."/>
            <person name="Lowry D."/>
            <person name="Mamidi S."/>
            <person name="Sreedasyam A."/>
            <person name="Weng X."/>
            <person name="Barry K."/>
            <person name="Bonette J."/>
            <person name="Campitelli B."/>
            <person name="Daum C."/>
            <person name="Gordon S."/>
            <person name="Gould B."/>
            <person name="Lipzen A."/>
            <person name="Macqueen A."/>
            <person name="Palacio-Mejia J."/>
            <person name="Plott C."/>
            <person name="Shakirov E."/>
            <person name="Shu S."/>
            <person name="Yoshinaga Y."/>
            <person name="Zane M."/>
            <person name="Rokhsar D."/>
            <person name="Grimwood J."/>
            <person name="Schmutz J."/>
            <person name="Juenger T."/>
        </authorList>
    </citation>
    <scope>NUCLEOTIDE SEQUENCE [LARGE SCALE GENOMIC DNA]</scope>
    <source>
        <strain evidence="1">FIL2</strain>
    </source>
</reference>
<dbReference type="EMBL" id="CM008046">
    <property type="protein sequence ID" value="PVH66301.1"/>
    <property type="molecule type" value="Genomic_DNA"/>
</dbReference>